<dbReference type="Pfam" id="PF05721">
    <property type="entry name" value="PhyH"/>
    <property type="match status" value="1"/>
</dbReference>
<sequence length="172" mass="19731">MLTQDEISRFQEIYDRDRKDAWYFWREIGHGEHQTVNCDPLISSPEFDGLLRHPRLLSYVEALLGGSTSLAEVCLRHMKQHEDEMVQKWHRDAPHATDHPLRAGWIQAMVYLSDVDKETHCFSISPEAYDAPILEKGEQLARRGIIDIHGPSGTVALFNLSVLHSATVRRTT</sequence>
<evidence type="ECO:0000313" key="1">
    <source>
        <dbReference type="EMBL" id="SVD05577.1"/>
    </source>
</evidence>
<organism evidence="1">
    <name type="scientific">marine metagenome</name>
    <dbReference type="NCBI Taxonomy" id="408172"/>
    <lineage>
        <taxon>unclassified sequences</taxon>
        <taxon>metagenomes</taxon>
        <taxon>ecological metagenomes</taxon>
    </lineage>
</organism>
<protein>
    <recommendedName>
        <fullName evidence="2">Phytanoyl-CoA dioxygenase</fullName>
    </recommendedName>
</protein>
<proteinExistence type="predicted"/>
<dbReference type="SUPFAM" id="SSF51197">
    <property type="entry name" value="Clavaminate synthase-like"/>
    <property type="match status" value="1"/>
</dbReference>
<accession>A0A382S8Q0</accession>
<dbReference type="InterPro" id="IPR008775">
    <property type="entry name" value="Phytyl_CoA_dOase-like"/>
</dbReference>
<reference evidence="1" key="1">
    <citation type="submission" date="2018-05" db="EMBL/GenBank/DDBJ databases">
        <authorList>
            <person name="Lanie J.A."/>
            <person name="Ng W.-L."/>
            <person name="Kazmierczak K.M."/>
            <person name="Andrzejewski T.M."/>
            <person name="Davidsen T.M."/>
            <person name="Wayne K.J."/>
            <person name="Tettelin H."/>
            <person name="Glass J.I."/>
            <person name="Rusch D."/>
            <person name="Podicherti R."/>
            <person name="Tsui H.-C.T."/>
            <person name="Winkler M.E."/>
        </authorList>
    </citation>
    <scope>NUCLEOTIDE SEQUENCE</scope>
</reference>
<gene>
    <name evidence="1" type="ORF">METZ01_LOCUS358431</name>
</gene>
<dbReference type="Gene3D" id="2.60.120.620">
    <property type="entry name" value="q2cbj1_9rhob like domain"/>
    <property type="match status" value="1"/>
</dbReference>
<name>A0A382S8Q0_9ZZZZ</name>
<dbReference type="AlphaFoldDB" id="A0A382S8Q0"/>
<evidence type="ECO:0008006" key="2">
    <source>
        <dbReference type="Google" id="ProtNLM"/>
    </source>
</evidence>
<feature type="non-terminal residue" evidence="1">
    <location>
        <position position="172"/>
    </location>
</feature>
<dbReference type="EMBL" id="UINC01126838">
    <property type="protein sequence ID" value="SVD05577.1"/>
    <property type="molecule type" value="Genomic_DNA"/>
</dbReference>